<reference evidence="4" key="2">
    <citation type="submission" date="2021-04" db="EMBL/GenBank/DDBJ databases">
        <authorList>
            <person name="Gilroy R."/>
        </authorList>
    </citation>
    <scope>NUCLEOTIDE SEQUENCE</scope>
    <source>
        <strain evidence="4">ChiHecec2B26-7398</strain>
    </source>
</reference>
<feature type="active site" description="Proton donor/acceptor" evidence="2">
    <location>
        <position position="135"/>
    </location>
</feature>
<dbReference type="InterPro" id="IPR009835">
    <property type="entry name" value="SrtB"/>
</dbReference>
<reference evidence="4" key="1">
    <citation type="journal article" date="2021" name="PeerJ">
        <title>Extensive microbial diversity within the chicken gut microbiome revealed by metagenomics and culture.</title>
        <authorList>
            <person name="Gilroy R."/>
            <person name="Ravi A."/>
            <person name="Getino M."/>
            <person name="Pursley I."/>
            <person name="Horton D.L."/>
            <person name="Alikhan N.F."/>
            <person name="Baker D."/>
            <person name="Gharbi K."/>
            <person name="Hall N."/>
            <person name="Watson M."/>
            <person name="Adriaenssens E.M."/>
            <person name="Foster-Nyarko E."/>
            <person name="Jarju S."/>
            <person name="Secka A."/>
            <person name="Antonio M."/>
            <person name="Oren A."/>
            <person name="Chaudhuri R.R."/>
            <person name="La Ragione R."/>
            <person name="Hildebrand F."/>
            <person name="Pallen M.J."/>
        </authorList>
    </citation>
    <scope>NUCLEOTIDE SEQUENCE</scope>
    <source>
        <strain evidence="4">ChiHecec2B26-7398</strain>
    </source>
</reference>
<evidence type="ECO:0000256" key="3">
    <source>
        <dbReference type="SAM" id="MobiDB-lite"/>
    </source>
</evidence>
<dbReference type="GO" id="GO:0016787">
    <property type="term" value="F:hydrolase activity"/>
    <property type="evidence" value="ECO:0007669"/>
    <property type="project" value="UniProtKB-KW"/>
</dbReference>
<evidence type="ECO:0000256" key="2">
    <source>
        <dbReference type="PIRSR" id="PIRSR605754-1"/>
    </source>
</evidence>
<dbReference type="AlphaFoldDB" id="A0A9D2BT14"/>
<evidence type="ECO:0000256" key="1">
    <source>
        <dbReference type="ARBA" id="ARBA00022801"/>
    </source>
</evidence>
<accession>A0A9D2BT14</accession>
<dbReference type="EMBL" id="DXEI01000014">
    <property type="protein sequence ID" value="HIX93965.1"/>
    <property type="molecule type" value="Genomic_DNA"/>
</dbReference>
<comment type="caution">
    <text evidence="4">The sequence shown here is derived from an EMBL/GenBank/DDBJ whole genome shotgun (WGS) entry which is preliminary data.</text>
</comment>
<dbReference type="Pfam" id="PF04203">
    <property type="entry name" value="Sortase"/>
    <property type="match status" value="1"/>
</dbReference>
<keyword evidence="1" id="KW-0378">Hydrolase</keyword>
<evidence type="ECO:0000313" key="4">
    <source>
        <dbReference type="EMBL" id="HIX93965.1"/>
    </source>
</evidence>
<feature type="compositionally biased region" description="Low complexity" evidence="3">
    <location>
        <begin position="41"/>
        <end position="50"/>
    </location>
</feature>
<dbReference type="InterPro" id="IPR005754">
    <property type="entry name" value="Sortase"/>
</dbReference>
<proteinExistence type="predicted"/>
<sequence>MKRFLLFLGAFVAGMLAALLAAGLMLLPGWLQERELQNQRPQAVAASATPTPTPTPTPPPALPQMDFTDLLAQNPDVVGWITIPDTQIDYPVLQGTDNEFYLRHGLDGAYDIVGIPFADYECDVQNGRHLILYGHNMGVDETDRFSTLQGYKDPDYYTQHPYIELYTLYGSTYYKVVAVYALTARTQDADYFAFNTYADFASDEAEQQYLDEVARRAFYTTGDYARPGERLLTLCTCTYEMDDARILVMARPLREGESLAADTVNVNADPLLPARWPAGA</sequence>
<dbReference type="Proteomes" id="UP000886751">
    <property type="component" value="Unassembled WGS sequence"/>
</dbReference>
<dbReference type="Gene3D" id="2.40.260.10">
    <property type="entry name" value="Sortase"/>
    <property type="match status" value="1"/>
</dbReference>
<evidence type="ECO:0000313" key="5">
    <source>
        <dbReference type="Proteomes" id="UP000886751"/>
    </source>
</evidence>
<gene>
    <name evidence="4" type="ORF">H9846_00680</name>
</gene>
<name>A0A9D2BT14_9FIRM</name>
<feature type="region of interest" description="Disordered" evidence="3">
    <location>
        <begin position="38"/>
        <end position="59"/>
    </location>
</feature>
<dbReference type="SUPFAM" id="SSF63817">
    <property type="entry name" value="Sortase"/>
    <property type="match status" value="1"/>
</dbReference>
<protein>
    <submittedName>
        <fullName evidence="4">Class B sortase</fullName>
    </submittedName>
</protein>
<dbReference type="CDD" id="cd05826">
    <property type="entry name" value="Sortase_B"/>
    <property type="match status" value="1"/>
</dbReference>
<dbReference type="InterPro" id="IPR023365">
    <property type="entry name" value="Sortase_dom-sf"/>
</dbReference>
<feature type="active site" description="Acyl-thioester intermediate" evidence="2">
    <location>
        <position position="237"/>
    </location>
</feature>
<organism evidence="4 5">
    <name type="scientific">Candidatus Gemmiger excrementipullorum</name>
    <dbReference type="NCBI Taxonomy" id="2838610"/>
    <lineage>
        <taxon>Bacteria</taxon>
        <taxon>Bacillati</taxon>
        <taxon>Bacillota</taxon>
        <taxon>Clostridia</taxon>
        <taxon>Eubacteriales</taxon>
        <taxon>Gemmiger</taxon>
    </lineage>
</organism>